<evidence type="ECO:0000313" key="5">
    <source>
        <dbReference type="Proteomes" id="UP001062901"/>
    </source>
</evidence>
<organism evidence="4 5">
    <name type="scientific">Saccharibacter floricola DSM 15669</name>
    <dbReference type="NCBI Taxonomy" id="1123227"/>
    <lineage>
        <taxon>Bacteria</taxon>
        <taxon>Pseudomonadati</taxon>
        <taxon>Pseudomonadota</taxon>
        <taxon>Alphaproteobacteria</taxon>
        <taxon>Acetobacterales</taxon>
        <taxon>Acetobacteraceae</taxon>
        <taxon>Saccharibacter</taxon>
    </lineage>
</organism>
<reference evidence="4" key="1">
    <citation type="submission" date="2013-04" db="EMBL/GenBank/DDBJ databases">
        <title>The genome sequencing project of 58 acetic acid bacteria.</title>
        <authorList>
            <person name="Okamoto-Kainuma A."/>
            <person name="Ishikawa M."/>
            <person name="Umino S."/>
            <person name="Koizumi Y."/>
            <person name="Shiwa Y."/>
            <person name="Yoshikawa H."/>
            <person name="Matsutani M."/>
            <person name="Matsushita K."/>
        </authorList>
    </citation>
    <scope>NUCLEOTIDE SEQUENCE</scope>
    <source>
        <strain evidence="4">DSM 15669</strain>
    </source>
</reference>
<feature type="domain" description="Mce/MlaD" evidence="3">
    <location>
        <begin position="50"/>
        <end position="127"/>
    </location>
</feature>
<name>A0ABQ0NWR3_9PROT</name>
<keyword evidence="2" id="KW-0472">Membrane</keyword>
<dbReference type="NCBIfam" id="TIGR04430">
    <property type="entry name" value="OM_asym_MlaD"/>
    <property type="match status" value="1"/>
</dbReference>
<comment type="caution">
    <text evidence="4">The sequence shown here is derived from an EMBL/GenBank/DDBJ whole genome shotgun (WGS) entry which is preliminary data.</text>
</comment>
<dbReference type="Pfam" id="PF02470">
    <property type="entry name" value="MlaD"/>
    <property type="match status" value="1"/>
</dbReference>
<dbReference type="PANTHER" id="PTHR33371">
    <property type="entry name" value="INTERMEMBRANE PHOSPHOLIPID TRANSPORT SYSTEM BINDING PROTEIN MLAD-RELATED"/>
    <property type="match status" value="1"/>
</dbReference>
<keyword evidence="2" id="KW-1133">Transmembrane helix</keyword>
<keyword evidence="2" id="KW-0812">Transmembrane</keyword>
<feature type="transmembrane region" description="Helical" evidence="2">
    <location>
        <begin position="20"/>
        <end position="42"/>
    </location>
</feature>
<feature type="region of interest" description="Disordered" evidence="1">
    <location>
        <begin position="165"/>
        <end position="189"/>
    </location>
</feature>
<dbReference type="InterPro" id="IPR003399">
    <property type="entry name" value="Mce/MlaD"/>
</dbReference>
<evidence type="ECO:0000256" key="1">
    <source>
        <dbReference type="SAM" id="MobiDB-lite"/>
    </source>
</evidence>
<evidence type="ECO:0000256" key="2">
    <source>
        <dbReference type="SAM" id="Phobius"/>
    </source>
</evidence>
<sequence>MVTGISSDGLSTKQARQTRLEFGVGLVVAIALAALVAMALLGRHQSHDRGYMLQAAFNHIDGLSVGSDIRLAGVTVGHVVSTAIDPRHYQAQVTFSVAPDVQLPVDSGAIITSDSLLGGKYIALNPGGDTAMLHAGSMVSETQGAISLEQLLSKFIFSVTDSLQKKDQPASTSPSAGGAGDATTGAKTP</sequence>
<feature type="compositionally biased region" description="Low complexity" evidence="1">
    <location>
        <begin position="169"/>
        <end position="189"/>
    </location>
</feature>
<dbReference type="RefSeq" id="WP_018979936.1">
    <property type="nucleotide sequence ID" value="NZ_BAQD01000003.1"/>
</dbReference>
<dbReference type="EMBL" id="BAQD01000003">
    <property type="protein sequence ID" value="GBQ05268.1"/>
    <property type="molecule type" value="Genomic_DNA"/>
</dbReference>
<protein>
    <submittedName>
        <fullName evidence="4">Toluene ABC transporter periplasmic protein</fullName>
    </submittedName>
</protein>
<accession>A0ABQ0NWR3</accession>
<dbReference type="PANTHER" id="PTHR33371:SF4">
    <property type="entry name" value="INTERMEMBRANE PHOSPHOLIPID TRANSPORT SYSTEM BINDING PROTEIN MLAD"/>
    <property type="match status" value="1"/>
</dbReference>
<evidence type="ECO:0000259" key="3">
    <source>
        <dbReference type="Pfam" id="PF02470"/>
    </source>
</evidence>
<keyword evidence="5" id="KW-1185">Reference proteome</keyword>
<dbReference type="Proteomes" id="UP001062901">
    <property type="component" value="Unassembled WGS sequence"/>
</dbReference>
<evidence type="ECO:0000313" key="4">
    <source>
        <dbReference type="EMBL" id="GBQ05268.1"/>
    </source>
</evidence>
<proteinExistence type="predicted"/>
<dbReference type="InterPro" id="IPR030970">
    <property type="entry name" value="ABC_MlaD"/>
</dbReference>
<dbReference type="InterPro" id="IPR052336">
    <property type="entry name" value="MlaD_Phospholipid_Transporter"/>
</dbReference>
<gene>
    <name evidence="4" type="ORF">AA15669_0386</name>
</gene>